<sequence>MNGNIYELYQHGKLIMRGNKRDLSEKTKLSMSTIDKYCTPGYLESTKNETQTKVIKVNGDRDA</sequence>
<reference evidence="1 2" key="1">
    <citation type="journal article" date="2018" name="J. Microbiol.">
        <title>Salicibibacter kimchii gen. nov., sp. nov., a moderately halophilic and alkalitolerant bacterium in the family Bacillaceae, isolated from kimchi.</title>
        <authorList>
            <person name="Jang J.Y."/>
            <person name="Oh Y.J."/>
            <person name="Lim S.K."/>
            <person name="Park H.K."/>
            <person name="Lee C."/>
            <person name="Kim J.Y."/>
            <person name="Lee M.A."/>
            <person name="Choi H.J."/>
        </authorList>
    </citation>
    <scope>NUCLEOTIDE SEQUENCE [LARGE SCALE GENOMIC DNA]</scope>
    <source>
        <strain evidence="1 2">NKC1-1</strain>
    </source>
</reference>
<evidence type="ECO:0000313" key="1">
    <source>
        <dbReference type="EMBL" id="AXF54598.1"/>
    </source>
</evidence>
<dbReference type="AlphaFoldDB" id="A0A345BUG7"/>
<name>A0A345BUG7_9BACI</name>
<dbReference type="EMBL" id="CP031092">
    <property type="protein sequence ID" value="AXF54598.1"/>
    <property type="molecule type" value="Genomic_DNA"/>
</dbReference>
<gene>
    <name evidence="1" type="ORF">DT065_00245</name>
</gene>
<dbReference type="RefSeq" id="WP_114369843.1">
    <property type="nucleotide sequence ID" value="NZ_CP031092.1"/>
</dbReference>
<dbReference type="Proteomes" id="UP000252100">
    <property type="component" value="Chromosome"/>
</dbReference>
<evidence type="ECO:0000313" key="2">
    <source>
        <dbReference type="Proteomes" id="UP000252100"/>
    </source>
</evidence>
<dbReference type="KEGG" id="rue:DT065_00245"/>
<organism evidence="1 2">
    <name type="scientific">Salicibibacter kimchii</name>
    <dbReference type="NCBI Taxonomy" id="2099786"/>
    <lineage>
        <taxon>Bacteria</taxon>
        <taxon>Bacillati</taxon>
        <taxon>Bacillota</taxon>
        <taxon>Bacilli</taxon>
        <taxon>Bacillales</taxon>
        <taxon>Bacillaceae</taxon>
        <taxon>Salicibibacter</taxon>
    </lineage>
</organism>
<proteinExistence type="predicted"/>
<protein>
    <submittedName>
        <fullName evidence="1">Uncharacterized protein</fullName>
    </submittedName>
</protein>
<accession>A0A345BUG7</accession>
<keyword evidence="2" id="KW-1185">Reference proteome</keyword>